<accession>A0A420HM61</accession>
<reference evidence="2 3" key="1">
    <citation type="journal article" date="2018" name="BMC Genomics">
        <title>Comparative genome analyses reveal sequence features reflecting distinct modes of host-adaptation between dicot and monocot powdery mildew.</title>
        <authorList>
            <person name="Wu Y."/>
            <person name="Ma X."/>
            <person name="Pan Z."/>
            <person name="Kale S.D."/>
            <person name="Song Y."/>
            <person name="King H."/>
            <person name="Zhang Q."/>
            <person name="Presley C."/>
            <person name="Deng X."/>
            <person name="Wei C.I."/>
            <person name="Xiao S."/>
        </authorList>
    </citation>
    <scope>NUCLEOTIDE SEQUENCE [LARGE SCALE GENOMIC DNA]</scope>
    <source>
        <strain evidence="2">UCSC1</strain>
    </source>
</reference>
<dbReference type="EMBL" id="MCBR01018254">
    <property type="protein sequence ID" value="RKF58503.1"/>
    <property type="molecule type" value="Genomic_DNA"/>
</dbReference>
<gene>
    <name evidence="2" type="ORF">GcC1_182016</name>
</gene>
<proteinExistence type="predicted"/>
<protein>
    <submittedName>
        <fullName evidence="2">Uncharacterized protein</fullName>
    </submittedName>
</protein>
<evidence type="ECO:0000313" key="3">
    <source>
        <dbReference type="Proteomes" id="UP000285405"/>
    </source>
</evidence>
<evidence type="ECO:0000256" key="1">
    <source>
        <dbReference type="SAM" id="MobiDB-lite"/>
    </source>
</evidence>
<feature type="region of interest" description="Disordered" evidence="1">
    <location>
        <begin position="1"/>
        <end position="23"/>
    </location>
</feature>
<name>A0A420HM61_9PEZI</name>
<organism evidence="2 3">
    <name type="scientific">Golovinomyces cichoracearum</name>
    <dbReference type="NCBI Taxonomy" id="62708"/>
    <lineage>
        <taxon>Eukaryota</taxon>
        <taxon>Fungi</taxon>
        <taxon>Dikarya</taxon>
        <taxon>Ascomycota</taxon>
        <taxon>Pezizomycotina</taxon>
        <taxon>Leotiomycetes</taxon>
        <taxon>Erysiphales</taxon>
        <taxon>Erysiphaceae</taxon>
        <taxon>Golovinomyces</taxon>
    </lineage>
</organism>
<comment type="caution">
    <text evidence="2">The sequence shown here is derived from an EMBL/GenBank/DDBJ whole genome shotgun (WGS) entry which is preliminary data.</text>
</comment>
<evidence type="ECO:0000313" key="2">
    <source>
        <dbReference type="EMBL" id="RKF58503.1"/>
    </source>
</evidence>
<sequence length="94" mass="10022">MSTDSRAETAQRAASWPKGAQARARGARFAACTSRTGTGFSRELYAQASVVFLLLSSPNQQEQGTGSKELASNTAQAVRTELSAWASEEEPDLL</sequence>
<dbReference type="AlphaFoldDB" id="A0A420HM61"/>
<dbReference type="Proteomes" id="UP000285405">
    <property type="component" value="Unassembled WGS sequence"/>
</dbReference>